<evidence type="ECO:0000256" key="2">
    <source>
        <dbReference type="SAM" id="Phobius"/>
    </source>
</evidence>
<evidence type="ECO:0000313" key="4">
    <source>
        <dbReference type="Proteomes" id="UP000053240"/>
    </source>
</evidence>
<feature type="region of interest" description="Disordered" evidence="1">
    <location>
        <begin position="32"/>
        <end position="51"/>
    </location>
</feature>
<accession>A0A194R964</accession>
<organism evidence="3 4">
    <name type="scientific">Papilio machaon</name>
    <name type="common">Old World swallowtail butterfly</name>
    <dbReference type="NCBI Taxonomy" id="76193"/>
    <lineage>
        <taxon>Eukaryota</taxon>
        <taxon>Metazoa</taxon>
        <taxon>Ecdysozoa</taxon>
        <taxon>Arthropoda</taxon>
        <taxon>Hexapoda</taxon>
        <taxon>Insecta</taxon>
        <taxon>Pterygota</taxon>
        <taxon>Neoptera</taxon>
        <taxon>Endopterygota</taxon>
        <taxon>Lepidoptera</taxon>
        <taxon>Glossata</taxon>
        <taxon>Ditrysia</taxon>
        <taxon>Papilionoidea</taxon>
        <taxon>Papilionidae</taxon>
        <taxon>Papilioninae</taxon>
        <taxon>Papilio</taxon>
    </lineage>
</organism>
<keyword evidence="2" id="KW-1133">Transmembrane helix</keyword>
<feature type="compositionally biased region" description="Basic and acidic residues" evidence="1">
    <location>
        <begin position="154"/>
        <end position="164"/>
    </location>
</feature>
<dbReference type="InParanoid" id="A0A194R964"/>
<proteinExistence type="predicted"/>
<protein>
    <submittedName>
        <fullName evidence="3">Uncharacterized protein</fullName>
    </submittedName>
</protein>
<dbReference type="Proteomes" id="UP000053240">
    <property type="component" value="Unassembled WGS sequence"/>
</dbReference>
<feature type="compositionally biased region" description="Basic and acidic residues" evidence="1">
    <location>
        <begin position="172"/>
        <end position="216"/>
    </location>
</feature>
<evidence type="ECO:0000256" key="1">
    <source>
        <dbReference type="SAM" id="MobiDB-lite"/>
    </source>
</evidence>
<feature type="transmembrane region" description="Helical" evidence="2">
    <location>
        <begin position="106"/>
        <end position="125"/>
    </location>
</feature>
<feature type="region of interest" description="Disordered" evidence="1">
    <location>
        <begin position="143"/>
        <end position="239"/>
    </location>
</feature>
<sequence length="239" mass="26183">MAHATVSKYRELKQPNRAKMIGAMPAVAVRHERRRAEKRAGRRASTLPGRDDDAEVGGPCVRAELYKILKLTALYGVVCCSLLGIVFLVVGLVQLSPRAEAAQHRYSLMGTGGTMLALAVSLSLLRCAGIHWYKRQFEEEDDVSEQGAHQNGVADRHGHVDHKTGQVNHKTGHNDNKTGHNDHKTGHNDQKTGHNDHKTGHNDHKADHKTANEKPKLKTQASVGRDLDLAKQPSAASDT</sequence>
<name>A0A194R964_PAPMA</name>
<dbReference type="EMBL" id="KQ460779">
    <property type="protein sequence ID" value="KPJ12411.1"/>
    <property type="molecule type" value="Genomic_DNA"/>
</dbReference>
<keyword evidence="2" id="KW-0812">Transmembrane</keyword>
<keyword evidence="4" id="KW-1185">Reference proteome</keyword>
<gene>
    <name evidence="3" type="ORF">RR48_11667</name>
</gene>
<dbReference type="AlphaFoldDB" id="A0A194R964"/>
<keyword evidence="2" id="KW-0472">Membrane</keyword>
<reference evidence="3 4" key="1">
    <citation type="journal article" date="2015" name="Nat. Commun.">
        <title>Outbred genome sequencing and CRISPR/Cas9 gene editing in butterflies.</title>
        <authorList>
            <person name="Li X."/>
            <person name="Fan D."/>
            <person name="Zhang W."/>
            <person name="Liu G."/>
            <person name="Zhang L."/>
            <person name="Zhao L."/>
            <person name="Fang X."/>
            <person name="Chen L."/>
            <person name="Dong Y."/>
            <person name="Chen Y."/>
            <person name="Ding Y."/>
            <person name="Zhao R."/>
            <person name="Feng M."/>
            <person name="Zhu Y."/>
            <person name="Feng Y."/>
            <person name="Jiang X."/>
            <person name="Zhu D."/>
            <person name="Xiang H."/>
            <person name="Feng X."/>
            <person name="Li S."/>
            <person name="Wang J."/>
            <person name="Zhang G."/>
            <person name="Kronforst M.R."/>
            <person name="Wang W."/>
        </authorList>
    </citation>
    <scope>NUCLEOTIDE SEQUENCE [LARGE SCALE GENOMIC DNA]</scope>
    <source>
        <strain evidence="3">Ya'a_city_454_Pm</strain>
        <tissue evidence="3">Whole body</tissue>
    </source>
</reference>
<evidence type="ECO:0000313" key="3">
    <source>
        <dbReference type="EMBL" id="KPJ12411.1"/>
    </source>
</evidence>
<feature type="transmembrane region" description="Helical" evidence="2">
    <location>
        <begin position="72"/>
        <end position="94"/>
    </location>
</feature>